<comment type="caution">
    <text evidence="1">The sequence shown here is derived from an EMBL/GenBank/DDBJ whole genome shotgun (WGS) entry which is preliminary data.</text>
</comment>
<protein>
    <submittedName>
        <fullName evidence="1">Uncharacterized protein</fullName>
    </submittedName>
</protein>
<dbReference type="AlphaFoldDB" id="A0A0F9JFU9"/>
<reference evidence="1" key="1">
    <citation type="journal article" date="2015" name="Nature">
        <title>Complex archaea that bridge the gap between prokaryotes and eukaryotes.</title>
        <authorList>
            <person name="Spang A."/>
            <person name="Saw J.H."/>
            <person name="Jorgensen S.L."/>
            <person name="Zaremba-Niedzwiedzka K."/>
            <person name="Martijn J."/>
            <person name="Lind A.E."/>
            <person name="van Eijk R."/>
            <person name="Schleper C."/>
            <person name="Guy L."/>
            <person name="Ettema T.J."/>
        </authorList>
    </citation>
    <scope>NUCLEOTIDE SEQUENCE</scope>
</reference>
<accession>A0A0F9JFU9</accession>
<organism evidence="1">
    <name type="scientific">marine sediment metagenome</name>
    <dbReference type="NCBI Taxonomy" id="412755"/>
    <lineage>
        <taxon>unclassified sequences</taxon>
        <taxon>metagenomes</taxon>
        <taxon>ecological metagenomes</taxon>
    </lineage>
</organism>
<proteinExistence type="predicted"/>
<gene>
    <name evidence="1" type="ORF">LCGC14_1458130</name>
</gene>
<dbReference type="EMBL" id="LAZR01010120">
    <property type="protein sequence ID" value="KKM68714.1"/>
    <property type="molecule type" value="Genomic_DNA"/>
</dbReference>
<evidence type="ECO:0000313" key="1">
    <source>
        <dbReference type="EMBL" id="KKM68714.1"/>
    </source>
</evidence>
<sequence>MKRKCKECGKRKKSIEFRLIEMDMVKQRQGLILTHQFKDICNDCIRTTKEG</sequence>
<name>A0A0F9JFU9_9ZZZZ</name>